<feature type="active site" description="Proton donor/acceptor" evidence="13">
    <location>
        <position position="142"/>
    </location>
</feature>
<evidence type="ECO:0000256" key="9">
    <source>
        <dbReference type="ARBA" id="ARBA00037922"/>
    </source>
</evidence>
<accession>A0A179IM68</accession>
<dbReference type="Proteomes" id="UP000748108">
    <property type="component" value="Unassembled WGS sequence"/>
</dbReference>
<evidence type="ECO:0000256" key="10">
    <source>
        <dbReference type="ARBA" id="ARBA00038983"/>
    </source>
</evidence>
<gene>
    <name evidence="13 16" type="primary">dapB</name>
    <name evidence="18" type="ORF">HSCHL_0423</name>
    <name evidence="16" type="ORF">KM312_09080</name>
    <name evidence="17" type="ORF">SA87_00715</name>
</gene>
<feature type="binding site" evidence="13">
    <location>
        <position position="38"/>
    </location>
    <ligand>
        <name>NADP(+)</name>
        <dbReference type="ChEBI" id="CHEBI:58349"/>
    </ligand>
</feature>
<dbReference type="Pfam" id="PF05173">
    <property type="entry name" value="DapB_C"/>
    <property type="match status" value="1"/>
</dbReference>
<evidence type="ECO:0000256" key="11">
    <source>
        <dbReference type="ARBA" id="ARBA00049080"/>
    </source>
</evidence>
<keyword evidence="4 13" id="KW-0521">NADP</keyword>
<comment type="function">
    <text evidence="13">Catalyzes the conversion of 4-hydroxy-tetrahydrodipicolinate (HTPA) to tetrahydrodipicolinate.</text>
</comment>
<protein>
    <recommendedName>
        <fullName evidence="10 13">4-hydroxy-tetrahydrodipicolinate reductase</fullName>
        <shortName evidence="13">HTPA reductase</shortName>
        <ecNumber evidence="10 13">1.17.1.8</ecNumber>
    </recommendedName>
</protein>
<evidence type="ECO:0000313" key="19">
    <source>
        <dbReference type="Proteomes" id="UP000243024"/>
    </source>
</evidence>
<evidence type="ECO:0000313" key="18">
    <source>
        <dbReference type="EMBL" id="PTQ52372.1"/>
    </source>
</evidence>
<dbReference type="GO" id="GO:0009089">
    <property type="term" value="P:lysine biosynthetic process via diaminopimelate"/>
    <property type="evidence" value="ECO:0007669"/>
    <property type="project" value="UniProtKB-UniRule"/>
</dbReference>
<dbReference type="Pfam" id="PF01113">
    <property type="entry name" value="DapB_N"/>
    <property type="match status" value="1"/>
</dbReference>
<name>A0A179IM68_HYDSH</name>
<dbReference type="InterPro" id="IPR023940">
    <property type="entry name" value="DHDPR_bac"/>
</dbReference>
<dbReference type="HAMAP" id="MF_00102">
    <property type="entry name" value="DapB"/>
    <property type="match status" value="1"/>
</dbReference>
<dbReference type="GO" id="GO:0051287">
    <property type="term" value="F:NAD binding"/>
    <property type="evidence" value="ECO:0007669"/>
    <property type="project" value="UniProtKB-UniRule"/>
</dbReference>
<dbReference type="InterPro" id="IPR022663">
    <property type="entry name" value="DapB_C"/>
</dbReference>
<dbReference type="OrthoDB" id="9790352at2"/>
<dbReference type="GO" id="GO:0016726">
    <property type="term" value="F:oxidoreductase activity, acting on CH or CH2 groups, NAD or NADP as acceptor"/>
    <property type="evidence" value="ECO:0007669"/>
    <property type="project" value="UniProtKB-UniRule"/>
</dbReference>
<keyword evidence="2 13" id="KW-0963">Cytoplasm</keyword>
<comment type="pathway">
    <text evidence="9 13">Amino-acid biosynthesis; L-lysine biosynthesis via DAP pathway; (S)-tetrahydrodipicolinate from L-aspartate: step 4/4.</text>
</comment>
<dbReference type="Proteomes" id="UP000243024">
    <property type="component" value="Unassembled WGS sequence"/>
</dbReference>
<feature type="binding site" evidence="13">
    <location>
        <position position="34"/>
    </location>
    <ligand>
        <name>NAD(+)</name>
        <dbReference type="ChEBI" id="CHEBI:57540"/>
    </ligand>
</feature>
<dbReference type="GO" id="GO:0005829">
    <property type="term" value="C:cytosol"/>
    <property type="evidence" value="ECO:0007669"/>
    <property type="project" value="TreeGrafter"/>
</dbReference>
<evidence type="ECO:0000256" key="13">
    <source>
        <dbReference type="HAMAP-Rule" id="MF_00102"/>
    </source>
</evidence>
<dbReference type="Proteomes" id="UP000244180">
    <property type="component" value="Unassembled WGS sequence"/>
</dbReference>
<keyword evidence="7 13" id="KW-0520">NAD</keyword>
<dbReference type="PROSITE" id="PS01298">
    <property type="entry name" value="DAPB"/>
    <property type="match status" value="1"/>
</dbReference>
<keyword evidence="3 13" id="KW-0028">Amino-acid biosynthesis</keyword>
<dbReference type="PIRSF" id="PIRSF000161">
    <property type="entry name" value="DHPR"/>
    <property type="match status" value="1"/>
</dbReference>
<proteinExistence type="inferred from homology"/>
<dbReference type="EMBL" id="PEBV01000025">
    <property type="protein sequence ID" value="PTQ52372.1"/>
    <property type="molecule type" value="Genomic_DNA"/>
</dbReference>
<feature type="binding site" evidence="13">
    <location>
        <begin position="152"/>
        <end position="153"/>
    </location>
    <ligand>
        <name>(S)-2,3,4,5-tetrahydrodipicolinate</name>
        <dbReference type="ChEBI" id="CHEBI:16845"/>
    </ligand>
</feature>
<dbReference type="FunFam" id="3.30.360.10:FF:000009">
    <property type="entry name" value="4-hydroxy-tetrahydrodipicolinate reductase"/>
    <property type="match status" value="1"/>
</dbReference>
<feature type="binding site" evidence="13">
    <location>
        <position position="143"/>
    </location>
    <ligand>
        <name>(S)-2,3,4,5-tetrahydrodipicolinate</name>
        <dbReference type="ChEBI" id="CHEBI:16845"/>
    </ligand>
</feature>
<feature type="active site" description="Proton donor" evidence="13">
    <location>
        <position position="146"/>
    </location>
</feature>
<comment type="caution">
    <text evidence="13">Was originally thought to be a dihydrodipicolinate reductase (DHDPR), catalyzing the conversion of dihydrodipicolinate to tetrahydrodipicolinate. However, it was shown in E.coli that the substrate of the enzymatic reaction is not dihydrodipicolinate (DHDP) but in fact (2S,4S)-4-hydroxy-2,3,4,5-tetrahydrodipicolinic acid (HTPA), the product released by the DapA-catalyzed reaction.</text>
</comment>
<reference evidence="18 20" key="2">
    <citation type="submission" date="2017-08" db="EMBL/GenBank/DDBJ databases">
        <title>Burning lignite coal seam in the remote Altai Mountains harbors a hydrogen-driven thermophilic microbial community.</title>
        <authorList>
            <person name="Kadnikov V.V."/>
            <person name="Mardanov A.V."/>
            <person name="Ivasenko D."/>
            <person name="Beletsky A.V."/>
            <person name="Karnachuk O.V."/>
            <person name="Ravin N.V."/>
        </authorList>
    </citation>
    <scope>NUCLEOTIDE SEQUENCE [LARGE SCALE GENOMIC DNA]</scope>
    <source>
        <strain evidence="18">AL33</strain>
    </source>
</reference>
<dbReference type="GO" id="GO:0008839">
    <property type="term" value="F:4-hydroxy-tetrahydrodipicolinate reductase"/>
    <property type="evidence" value="ECO:0007669"/>
    <property type="project" value="UniProtKB-UniRule"/>
</dbReference>
<feature type="domain" description="Dihydrodipicolinate reductase N-terminal" evidence="14">
    <location>
        <begin position="2"/>
        <end position="115"/>
    </location>
</feature>
<comment type="catalytic activity">
    <reaction evidence="11 13">
        <text>(S)-2,3,4,5-tetrahydrodipicolinate + NADP(+) + H2O = (2S,4S)-4-hydroxy-2,3,4,5-tetrahydrodipicolinate + NADPH + H(+)</text>
        <dbReference type="Rhea" id="RHEA:35331"/>
        <dbReference type="ChEBI" id="CHEBI:15377"/>
        <dbReference type="ChEBI" id="CHEBI:15378"/>
        <dbReference type="ChEBI" id="CHEBI:16845"/>
        <dbReference type="ChEBI" id="CHEBI:57783"/>
        <dbReference type="ChEBI" id="CHEBI:58349"/>
        <dbReference type="ChEBI" id="CHEBI:67139"/>
        <dbReference type="EC" id="1.17.1.8"/>
    </reaction>
</comment>
<comment type="caution">
    <text evidence="17">The sequence shown here is derived from an EMBL/GenBank/DDBJ whole genome shotgun (WGS) entry which is preliminary data.</text>
</comment>
<keyword evidence="6 13" id="KW-0560">Oxidoreductase</keyword>
<comment type="catalytic activity">
    <reaction evidence="12 13">
        <text>(S)-2,3,4,5-tetrahydrodipicolinate + NAD(+) + H2O = (2S,4S)-4-hydroxy-2,3,4,5-tetrahydrodipicolinate + NADH + H(+)</text>
        <dbReference type="Rhea" id="RHEA:35323"/>
        <dbReference type="ChEBI" id="CHEBI:15377"/>
        <dbReference type="ChEBI" id="CHEBI:15378"/>
        <dbReference type="ChEBI" id="CHEBI:16845"/>
        <dbReference type="ChEBI" id="CHEBI:57540"/>
        <dbReference type="ChEBI" id="CHEBI:57945"/>
        <dbReference type="ChEBI" id="CHEBI:67139"/>
        <dbReference type="EC" id="1.17.1.8"/>
    </reaction>
</comment>
<dbReference type="EMBL" id="JXBB01000045">
    <property type="protein sequence ID" value="OAR03738.1"/>
    <property type="molecule type" value="Genomic_DNA"/>
</dbReference>
<dbReference type="NCBIfam" id="TIGR00036">
    <property type="entry name" value="dapB"/>
    <property type="match status" value="1"/>
</dbReference>
<dbReference type="RefSeq" id="WP_066202549.1">
    <property type="nucleotide sequence ID" value="NZ_CBCSAS010000005.1"/>
</dbReference>
<keyword evidence="8 13" id="KW-0457">Lysine biosynthesis</keyword>
<evidence type="ECO:0000256" key="7">
    <source>
        <dbReference type="ARBA" id="ARBA00023027"/>
    </source>
</evidence>
<evidence type="ECO:0000256" key="3">
    <source>
        <dbReference type="ARBA" id="ARBA00022605"/>
    </source>
</evidence>
<reference evidence="16" key="3">
    <citation type="journal article" date="2021" name="Microbiology">
        <title>Metagenomic Analysis of the Microbial Community in the Underground Coal Fire Area (Kemerovo Region, Russia) Revealed Predominance of Thermophilic Members of the Phyla Deinococcus-thermus, Aquificae, and Firmicutes.</title>
        <authorList>
            <person name="Kadnikov V."/>
            <person name="Mardanov A.V."/>
            <person name="Beletsky A.V."/>
            <person name="Karnachuk O.V."/>
            <person name="Ravin N.V."/>
        </authorList>
    </citation>
    <scope>NUCLEOTIDE SEQUENCE</scope>
    <source>
        <strain evidence="16">RBS10-49</strain>
    </source>
</reference>
<evidence type="ECO:0000256" key="12">
    <source>
        <dbReference type="ARBA" id="ARBA00049396"/>
    </source>
</evidence>
<feature type="binding site" evidence="13">
    <location>
        <begin position="86"/>
        <end position="88"/>
    </location>
    <ligand>
        <name>NAD(+)</name>
        <dbReference type="ChEBI" id="CHEBI:57540"/>
    </ligand>
</feature>
<evidence type="ECO:0000259" key="15">
    <source>
        <dbReference type="Pfam" id="PF05173"/>
    </source>
</evidence>
<dbReference type="EC" id="1.17.1.8" evidence="10 13"/>
<organism evidence="17 19">
    <name type="scientific">Hydrogenibacillus schlegelii</name>
    <name type="common">Bacillus schlegelii</name>
    <dbReference type="NCBI Taxonomy" id="1484"/>
    <lineage>
        <taxon>Bacteria</taxon>
        <taxon>Bacillati</taxon>
        <taxon>Bacillota</taxon>
        <taxon>Bacilli</taxon>
        <taxon>Bacillales</taxon>
        <taxon>Bacillales Family X. Incertae Sedis</taxon>
        <taxon>Hydrogenibacillus</taxon>
    </lineage>
</organism>
<evidence type="ECO:0000256" key="6">
    <source>
        <dbReference type="ARBA" id="ARBA00023002"/>
    </source>
</evidence>
<evidence type="ECO:0000256" key="1">
    <source>
        <dbReference type="ARBA" id="ARBA00006642"/>
    </source>
</evidence>
<evidence type="ECO:0000313" key="17">
    <source>
        <dbReference type="EMBL" id="OAR03738.1"/>
    </source>
</evidence>
<feature type="binding site" evidence="13">
    <location>
        <begin position="112"/>
        <end position="115"/>
    </location>
    <ligand>
        <name>NAD(+)</name>
        <dbReference type="ChEBI" id="CHEBI:57540"/>
    </ligand>
</feature>
<evidence type="ECO:0000259" key="14">
    <source>
        <dbReference type="Pfam" id="PF01113"/>
    </source>
</evidence>
<comment type="subcellular location">
    <subcellularLocation>
        <location evidence="13">Cytoplasm</location>
    </subcellularLocation>
</comment>
<dbReference type="EMBL" id="JAHHQF010000070">
    <property type="protein sequence ID" value="MBT9282776.1"/>
    <property type="molecule type" value="Genomic_DNA"/>
</dbReference>
<dbReference type="SUPFAM" id="SSF55347">
    <property type="entry name" value="Glyceraldehyde-3-phosphate dehydrogenase-like, C-terminal domain"/>
    <property type="match status" value="1"/>
</dbReference>
<dbReference type="PANTHER" id="PTHR20836:SF0">
    <property type="entry name" value="4-HYDROXY-TETRAHYDRODIPICOLINATE REDUCTASE 1, CHLOROPLASTIC-RELATED"/>
    <property type="match status" value="1"/>
</dbReference>
<dbReference type="InterPro" id="IPR036291">
    <property type="entry name" value="NAD(P)-bd_dom_sf"/>
</dbReference>
<comment type="similarity">
    <text evidence="1 13">Belongs to the DapB family.</text>
</comment>
<dbReference type="Gene3D" id="3.40.50.720">
    <property type="entry name" value="NAD(P)-binding Rossmann-like Domain"/>
    <property type="match status" value="1"/>
</dbReference>
<keyword evidence="19" id="KW-1185">Reference proteome</keyword>
<evidence type="ECO:0000256" key="5">
    <source>
        <dbReference type="ARBA" id="ARBA00022915"/>
    </source>
</evidence>
<evidence type="ECO:0000256" key="8">
    <source>
        <dbReference type="ARBA" id="ARBA00023154"/>
    </source>
</evidence>
<dbReference type="CDD" id="cd02274">
    <property type="entry name" value="DHDPR_N"/>
    <property type="match status" value="1"/>
</dbReference>
<evidence type="ECO:0000313" key="20">
    <source>
        <dbReference type="Proteomes" id="UP000244180"/>
    </source>
</evidence>
<comment type="subunit">
    <text evidence="13">Homotetramer.</text>
</comment>
<dbReference type="GO" id="GO:0019877">
    <property type="term" value="P:diaminopimelate biosynthetic process"/>
    <property type="evidence" value="ECO:0007669"/>
    <property type="project" value="UniProtKB-UniRule"/>
</dbReference>
<dbReference type="PANTHER" id="PTHR20836">
    <property type="entry name" value="DIHYDRODIPICOLINATE REDUCTASE"/>
    <property type="match status" value="1"/>
</dbReference>
<keyword evidence="5 13" id="KW-0220">Diaminopimelate biosynthesis</keyword>
<dbReference type="AlphaFoldDB" id="A0A179IM68"/>
<dbReference type="InterPro" id="IPR022664">
    <property type="entry name" value="DapB_N_CS"/>
</dbReference>
<feature type="binding site" evidence="13">
    <location>
        <begin position="8"/>
        <end position="13"/>
    </location>
    <ligand>
        <name>NAD(+)</name>
        <dbReference type="ChEBI" id="CHEBI:57540"/>
    </ligand>
</feature>
<feature type="domain" description="Dihydrodipicolinate reductase C-terminal" evidence="15">
    <location>
        <begin position="118"/>
        <end position="273"/>
    </location>
</feature>
<dbReference type="STRING" id="1484.SA87_00715"/>
<dbReference type="GO" id="GO:0050661">
    <property type="term" value="F:NADP binding"/>
    <property type="evidence" value="ECO:0007669"/>
    <property type="project" value="UniProtKB-UniRule"/>
</dbReference>
<dbReference type="UniPathway" id="UPA00034">
    <property type="reaction ID" value="UER00018"/>
</dbReference>
<evidence type="ECO:0000256" key="2">
    <source>
        <dbReference type="ARBA" id="ARBA00022490"/>
    </source>
</evidence>
<dbReference type="Gene3D" id="3.30.360.10">
    <property type="entry name" value="Dihydrodipicolinate Reductase, domain 2"/>
    <property type="match status" value="1"/>
</dbReference>
<reference evidence="17 19" key="1">
    <citation type="submission" date="2015-09" db="EMBL/GenBank/DDBJ databases">
        <title>Draft genome sequence of Hydrogenibacillus schlegelii DSM 2000.</title>
        <authorList>
            <person name="Hemp J."/>
        </authorList>
    </citation>
    <scope>NUCLEOTIDE SEQUENCE [LARGE SCALE GENOMIC DNA]</scope>
    <source>
        <strain evidence="17 19">MA 48</strain>
    </source>
</reference>
<evidence type="ECO:0000256" key="4">
    <source>
        <dbReference type="ARBA" id="ARBA00022857"/>
    </source>
</evidence>
<evidence type="ECO:0000313" key="16">
    <source>
        <dbReference type="EMBL" id="MBT9282776.1"/>
    </source>
</evidence>
<dbReference type="InterPro" id="IPR000846">
    <property type="entry name" value="DapB_N"/>
</dbReference>
<sequence length="274" mass="28978">MIRIVLAGAFGRMGREVVAMIDRTPHFRLVGIVDPKGRTLDGVPTYGSVGEALAPGADVFIDFTTPEVVYGHARAAIEHGVRPVIGTTGLQPEEIAELSARAGARRLGGVIAANFALGAVLMIRLAAEVAKYFPAAEIVELHHAMKRDAPSGTALMTAAAIARARRRPAEEAARLGAPVRDPAAERSGPGARLEAVEEMAPPSRGLILNGIPIHSVRLPGLVAHQEVLFGGEGETLLLRHDATTRAAFMPGLRLAVEKVMTLDRLVVGLENLLD</sequence>
<dbReference type="SUPFAM" id="SSF51735">
    <property type="entry name" value="NAD(P)-binding Rossmann-fold domains"/>
    <property type="match status" value="1"/>
</dbReference>